<dbReference type="GO" id="GO:0046872">
    <property type="term" value="F:metal ion binding"/>
    <property type="evidence" value="ECO:0007669"/>
    <property type="project" value="UniProtKB-KW"/>
</dbReference>
<dbReference type="PANTHER" id="PTHR11475:SF134">
    <property type="entry name" value="LD42267P"/>
    <property type="match status" value="1"/>
</dbReference>
<feature type="binding site" description="axial binding residue" evidence="5">
    <location>
        <position position="1288"/>
    </location>
    <ligand>
        <name>heme b</name>
        <dbReference type="ChEBI" id="CHEBI:60344"/>
    </ligand>
    <ligandPart>
        <name>Fe</name>
        <dbReference type="ChEBI" id="CHEBI:18248"/>
    </ligandPart>
</feature>
<dbReference type="GO" id="GO:0005576">
    <property type="term" value="C:extracellular region"/>
    <property type="evidence" value="ECO:0007669"/>
    <property type="project" value="UniProtKB-SubCell"/>
</dbReference>
<keyword evidence="4" id="KW-0732">Signal</keyword>
<comment type="subcellular location">
    <subcellularLocation>
        <location evidence="1">Secreted</location>
    </subcellularLocation>
</comment>
<dbReference type="InterPro" id="IPR010255">
    <property type="entry name" value="Haem_peroxidase_sf"/>
</dbReference>
<dbReference type="GO" id="GO:0006979">
    <property type="term" value="P:response to oxidative stress"/>
    <property type="evidence" value="ECO:0007669"/>
    <property type="project" value="InterPro"/>
</dbReference>
<gene>
    <name evidence="7" type="primary">LOC113796286</name>
</gene>
<keyword evidence="3" id="KW-0575">Peroxidase</keyword>
<dbReference type="FunCoup" id="A0A6P6YAB8">
    <property type="interactions" value="6"/>
</dbReference>
<dbReference type="InterPro" id="IPR037120">
    <property type="entry name" value="Haem_peroxidase_sf_animal"/>
</dbReference>
<keyword evidence="6" id="KW-1185">Reference proteome</keyword>
<evidence type="ECO:0000256" key="1">
    <source>
        <dbReference type="ARBA" id="ARBA00004613"/>
    </source>
</evidence>
<dbReference type="RefSeq" id="XP_027202327.1">
    <property type="nucleotide sequence ID" value="XM_027346526.1"/>
</dbReference>
<dbReference type="FunFam" id="1.10.640.10:FF:000003">
    <property type="entry name" value="chorion peroxidase"/>
    <property type="match status" value="1"/>
</dbReference>
<dbReference type="PRINTS" id="PR00457">
    <property type="entry name" value="ANPEROXIDASE"/>
</dbReference>
<dbReference type="InterPro" id="IPR019791">
    <property type="entry name" value="Haem_peroxidase_animal"/>
</dbReference>
<protein>
    <submittedName>
        <fullName evidence="7">Uncharacterized protein LOC113796286 isoform X1</fullName>
    </submittedName>
</protein>
<dbReference type="Pfam" id="PF03098">
    <property type="entry name" value="An_peroxidase"/>
    <property type="match status" value="2"/>
</dbReference>
<evidence type="ECO:0000256" key="3">
    <source>
        <dbReference type="ARBA" id="ARBA00022559"/>
    </source>
</evidence>
<dbReference type="PANTHER" id="PTHR11475">
    <property type="entry name" value="OXIDASE/PEROXIDASE"/>
    <property type="match status" value="1"/>
</dbReference>
<evidence type="ECO:0000313" key="7">
    <source>
        <dbReference type="RefSeq" id="XP_027202327.1"/>
    </source>
</evidence>
<proteinExistence type="predicted"/>
<keyword evidence="2" id="KW-0964">Secreted</keyword>
<dbReference type="GO" id="GO:0020037">
    <property type="term" value="F:heme binding"/>
    <property type="evidence" value="ECO:0007669"/>
    <property type="project" value="InterPro"/>
</dbReference>
<keyword evidence="5" id="KW-0408">Iron</keyword>
<evidence type="ECO:0000256" key="2">
    <source>
        <dbReference type="ARBA" id="ARBA00022525"/>
    </source>
</evidence>
<dbReference type="OMA" id="PHFANAF"/>
<dbReference type="GO" id="GO:0004601">
    <property type="term" value="F:peroxidase activity"/>
    <property type="evidence" value="ECO:0007669"/>
    <property type="project" value="UniProtKB-KW"/>
</dbReference>
<organism evidence="6 7">
    <name type="scientific">Dermatophagoides pteronyssinus</name>
    <name type="common">European house dust mite</name>
    <dbReference type="NCBI Taxonomy" id="6956"/>
    <lineage>
        <taxon>Eukaryota</taxon>
        <taxon>Metazoa</taxon>
        <taxon>Ecdysozoa</taxon>
        <taxon>Arthropoda</taxon>
        <taxon>Chelicerata</taxon>
        <taxon>Arachnida</taxon>
        <taxon>Acari</taxon>
        <taxon>Acariformes</taxon>
        <taxon>Sarcoptiformes</taxon>
        <taxon>Astigmata</taxon>
        <taxon>Psoroptidia</taxon>
        <taxon>Analgoidea</taxon>
        <taxon>Pyroglyphidae</taxon>
        <taxon>Dermatophagoidinae</taxon>
        <taxon>Dermatophagoides</taxon>
    </lineage>
</organism>
<dbReference type="FunFam" id="1.10.640.10:FF:000006">
    <property type="entry name" value="Double oxidase: two peroxidase domains"/>
    <property type="match status" value="1"/>
</dbReference>
<keyword evidence="3" id="KW-0560">Oxidoreductase</keyword>
<reference evidence="7" key="1">
    <citation type="submission" date="2025-08" db="UniProtKB">
        <authorList>
            <consortium name="RefSeq"/>
        </authorList>
    </citation>
    <scope>IDENTIFICATION</scope>
    <source>
        <strain evidence="7">Airmid</strain>
    </source>
</reference>
<dbReference type="Proteomes" id="UP000515146">
    <property type="component" value="Unplaced"/>
</dbReference>
<dbReference type="InParanoid" id="A0A6P6YAB8"/>
<dbReference type="KEGG" id="dpte:113796286"/>
<name>A0A6P6YAB8_DERPT</name>
<accession>A0A6P6YAB8</accession>
<evidence type="ECO:0000256" key="4">
    <source>
        <dbReference type="ARBA" id="ARBA00022729"/>
    </source>
</evidence>
<keyword evidence="5" id="KW-0479">Metal-binding</keyword>
<dbReference type="OrthoDB" id="823504at2759"/>
<sequence length="1622" mass="186427">MTTTTKTMPWTIRKIFIMNMFRCSLLMTLTTLLSIILFINADQQTWTINGITTRTSFQLPARDKRQQQPKNRSILSNINDNNGRFVFDTNFNSQFLDYIQTKPSFNERFITKLSGMNLDHIVDLATKKVNKRFDTIEPNIFKNNAAQKPGSIGWLVGASTSSNGLVKNLSRAALIAEEATNMIVEKYKLNLDQIMFGLADLNIQSTSLWRNCPAPKTNPLVCYPGQYRSYSGHCNNVENPDWGCANIPYKRALVPRYGDGVSKIRRSISGSELPSARQVSLAIHQGNESPFSHITTMTSFLGQFIFHDLSNVAQSIGFNGQRIRCCGLTKTELIHPECQPIKITQNDPLMQKLNQKCMEYVRSSPTIKNRCSLGPREQINQVSSFLDGSTIYGSSKMKALSLRSMKNGQLRSIKLSSNFHSFFIDFECRPFIHYLSTCFFTETEKSKGLLPIQDENSQDCKMSGNQKCFKSGDDRVNENLGLTIMHTLFMREHNRIARKLSALNPHWNDNEIFEETRKIIGAQMQHITYNELLPSVLGEETIDNYGLRLFKDGFYRQYDMNINPTMENAVANSVFHFLFTTMPSAMEKYSKELHMIGLTKMSESFFNPNELYTNKLDEYLMGMVSQNAKSSDPFVTDEMTNGLINMTNKEAFDFVAYAIQQGRDHGLPGYVEYRRACQIEPIINRFEDLSTTMRNDVLKRLSSLYRNVRDIDLLTGGLAEKPVRGGLVGPTFACLLARQFNALRRGDRFWYENDMPPSSFNEEQLAEIRKSSLARIICDNGDQMEFVQPSPMIASDIYLNAFQYCSTDIIPKMNLKKWRTNKSRLGAPLPIDDESIKKVIHRAKREVDQLYQREKTLPFNSSRLSRAQKMHYNRGIRRKRQTTTALFNNQSLLLERATHGLLKQIRNGRDREASNDVIDDIQNLVTSLPQHELSEYLKNQLLIQNQNIVEQCQDYSLPCDYTRKYRTINGWCNNLQHPEFGISMRLFNRFLLPNYEDGIGAPRKSSVKKNKNLPSPRLISVVVHGDTRSPHVRYSLMTMQWGQFLDHDLTFTPMYLTTNGQLLDCQSCQSHKTIHPECWPITIPKNDPHFRNSKNRCLHFVRSMNAQQTLGPREQMNDLTSFIDGSQVYGSNYCDAHRLRTLRRGKLNSTRHGIRNMKDLLPQTIDNIECKAPSGFCFDAGDHRSSEQPSLTCIHTIIMREHNRIAEKLAQINIHWDDETIYEESRKIITAFLQQITYGEFLPRLLGRDYMTKFDLNLLDNGYFNGYDSDCDATIKNEFSAAVFRLGHTLLKPSFERLDINYQPIKQPLKLREGFFNSDMLYEPFAIDELLRGLVTSSIEKFDNSITEEITNHLFEDLKKPFSGMDLIALNLQRARDHGLPSYNHYRRLCNMTVAKNFEDLSEEIPTPVIKKLKLVYDHVDDIDLFTGGISENSLHGALVGPTIGCLLGQQFRTLRKCDRFWYENSNVFTRFTPEQLAEIRKVTLSKIICTNSDQITHIQKQSMDQHDLFLNPRIPCTSLPEMDLNKWKTNDKHCIIGGQMILLGQYGRLSPCMNCLCSAEGTICQSIRVENCQDLLTSFTVQQILSDQSCVVQCAYSIRNNQQQQLQTSTRTFMSMLRLNF</sequence>
<keyword evidence="5" id="KW-0349">Heme</keyword>
<evidence type="ECO:0000313" key="6">
    <source>
        <dbReference type="Proteomes" id="UP000515146"/>
    </source>
</evidence>
<dbReference type="SUPFAM" id="SSF48113">
    <property type="entry name" value="Heme-dependent peroxidases"/>
    <property type="match status" value="2"/>
</dbReference>
<dbReference type="PROSITE" id="PS50292">
    <property type="entry name" value="PEROXIDASE_3"/>
    <property type="match status" value="2"/>
</dbReference>
<evidence type="ECO:0000256" key="5">
    <source>
        <dbReference type="PIRSR" id="PIRSR619791-2"/>
    </source>
</evidence>
<dbReference type="CDD" id="cd09823">
    <property type="entry name" value="peroxinectin_like"/>
    <property type="match status" value="2"/>
</dbReference>
<dbReference type="Gene3D" id="1.10.640.10">
    <property type="entry name" value="Haem peroxidase domain superfamily, animal type"/>
    <property type="match status" value="2"/>
</dbReference>